<evidence type="ECO:0000256" key="1">
    <source>
        <dbReference type="ARBA" id="ARBA00004651"/>
    </source>
</evidence>
<dbReference type="AlphaFoldDB" id="A0A934KB38"/>
<keyword evidence="7 8" id="KW-0472">Membrane</keyword>
<dbReference type="Proteomes" id="UP000612893">
    <property type="component" value="Unassembled WGS sequence"/>
</dbReference>
<dbReference type="EMBL" id="JAEKNR010000136">
    <property type="protein sequence ID" value="MBJ7598935.1"/>
    <property type="molecule type" value="Genomic_DNA"/>
</dbReference>
<dbReference type="GO" id="GO:1903785">
    <property type="term" value="P:L-valine transmembrane transport"/>
    <property type="evidence" value="ECO:0007669"/>
    <property type="project" value="TreeGrafter"/>
</dbReference>
<proteinExistence type="inferred from homology"/>
<dbReference type="Pfam" id="PF03591">
    <property type="entry name" value="AzlC"/>
    <property type="match status" value="1"/>
</dbReference>
<reference evidence="9" key="1">
    <citation type="submission" date="2020-10" db="EMBL/GenBank/DDBJ databases">
        <title>Ca. Dormibacterota MAGs.</title>
        <authorList>
            <person name="Montgomery K."/>
        </authorList>
    </citation>
    <scope>NUCLEOTIDE SEQUENCE [LARGE SCALE GENOMIC DNA]</scope>
    <source>
        <strain evidence="9">SC8812_S17_10</strain>
    </source>
</reference>
<feature type="transmembrane region" description="Helical" evidence="8">
    <location>
        <begin position="167"/>
        <end position="186"/>
    </location>
</feature>
<keyword evidence="6 8" id="KW-1133">Transmembrane helix</keyword>
<evidence type="ECO:0000256" key="4">
    <source>
        <dbReference type="ARBA" id="ARBA00022475"/>
    </source>
</evidence>
<feature type="transmembrane region" description="Helical" evidence="8">
    <location>
        <begin position="29"/>
        <end position="54"/>
    </location>
</feature>
<protein>
    <submittedName>
        <fullName evidence="9">AzlC family ABC transporter permease</fullName>
    </submittedName>
</protein>
<comment type="subcellular location">
    <subcellularLocation>
        <location evidence="1">Cell membrane</location>
        <topology evidence="1">Multi-pass membrane protein</topology>
    </subcellularLocation>
</comment>
<keyword evidence="5 8" id="KW-0812">Transmembrane</keyword>
<evidence type="ECO:0000256" key="8">
    <source>
        <dbReference type="SAM" id="Phobius"/>
    </source>
</evidence>
<feature type="transmembrane region" description="Helical" evidence="8">
    <location>
        <begin position="198"/>
        <end position="229"/>
    </location>
</feature>
<evidence type="ECO:0000256" key="2">
    <source>
        <dbReference type="ARBA" id="ARBA00010735"/>
    </source>
</evidence>
<dbReference type="InterPro" id="IPR011606">
    <property type="entry name" value="Brnchd-chn_aa_trnsp_permease"/>
</dbReference>
<organism evidence="9 10">
    <name type="scientific">Candidatus Nephthysia bennettiae</name>
    <dbReference type="NCBI Taxonomy" id="3127016"/>
    <lineage>
        <taxon>Bacteria</taxon>
        <taxon>Bacillati</taxon>
        <taxon>Candidatus Dormiibacterota</taxon>
        <taxon>Candidatus Dormibacteria</taxon>
        <taxon>Candidatus Dormibacterales</taxon>
        <taxon>Candidatus Dormibacteraceae</taxon>
        <taxon>Candidatus Nephthysia</taxon>
    </lineage>
</organism>
<evidence type="ECO:0000256" key="5">
    <source>
        <dbReference type="ARBA" id="ARBA00022692"/>
    </source>
</evidence>
<accession>A0A934KB38</accession>
<name>A0A934KB38_9BACT</name>
<dbReference type="PANTHER" id="PTHR34979">
    <property type="entry name" value="INNER MEMBRANE PROTEIN YGAZ"/>
    <property type="match status" value="1"/>
</dbReference>
<evidence type="ECO:0000256" key="7">
    <source>
        <dbReference type="ARBA" id="ARBA00023136"/>
    </source>
</evidence>
<comment type="caution">
    <text evidence="9">The sequence shown here is derived from an EMBL/GenBank/DDBJ whole genome shotgun (WGS) entry which is preliminary data.</text>
</comment>
<keyword evidence="4" id="KW-1003">Cell membrane</keyword>
<evidence type="ECO:0000256" key="3">
    <source>
        <dbReference type="ARBA" id="ARBA00022448"/>
    </source>
</evidence>
<dbReference type="GO" id="GO:0005886">
    <property type="term" value="C:plasma membrane"/>
    <property type="evidence" value="ECO:0007669"/>
    <property type="project" value="UniProtKB-SubCell"/>
</dbReference>
<evidence type="ECO:0000256" key="6">
    <source>
        <dbReference type="ARBA" id="ARBA00022989"/>
    </source>
</evidence>
<evidence type="ECO:0000313" key="9">
    <source>
        <dbReference type="EMBL" id="MBJ7598935.1"/>
    </source>
</evidence>
<gene>
    <name evidence="9" type="ORF">JF922_12740</name>
</gene>
<keyword evidence="3" id="KW-0813">Transport</keyword>
<keyword evidence="10" id="KW-1185">Reference proteome</keyword>
<comment type="similarity">
    <text evidence="2">Belongs to the AzlC family.</text>
</comment>
<dbReference type="PANTHER" id="PTHR34979:SF1">
    <property type="entry name" value="INNER MEMBRANE PROTEIN YGAZ"/>
    <property type="match status" value="1"/>
</dbReference>
<sequence length="233" mass="23390">MGDRALGDRGLAGYLAGARMMAPLGLGDVLDGVAFGVVAAASMGSVAPIVMSVLAFSGTAQFATSSILSEHGTLVAAAVAALAVNSRYLVMGVTLAPAMRGGLLRRFVQSQFVTDASWALSQRGQGSPTHLMVGAGAVSRLAWTAGTAAGVVGADHLLARLGGAERLGLDAIYPAFFLYLLVQAVGRDRANLVAALTAAGAALALVPFAPAGLPILGAAAVGPVAGWLARRRR</sequence>
<evidence type="ECO:0000313" key="10">
    <source>
        <dbReference type="Proteomes" id="UP000612893"/>
    </source>
</evidence>